<keyword evidence="4" id="KW-1185">Reference proteome</keyword>
<dbReference type="InterPro" id="IPR005181">
    <property type="entry name" value="SASA"/>
</dbReference>
<reference evidence="3" key="2">
    <citation type="submission" date="2020-09" db="EMBL/GenBank/DDBJ databases">
        <authorList>
            <person name="Sun Q."/>
            <person name="Kim S."/>
        </authorList>
    </citation>
    <scope>NUCLEOTIDE SEQUENCE</scope>
    <source>
        <strain evidence="3">KCTC 12710</strain>
    </source>
</reference>
<dbReference type="InterPro" id="IPR039329">
    <property type="entry name" value="SIAE"/>
</dbReference>
<dbReference type="PANTHER" id="PTHR22901:SF0">
    <property type="entry name" value="SIALATE O-ACETYLESTERASE"/>
    <property type="match status" value="1"/>
</dbReference>
<name>A0A918R871_9FLAO</name>
<dbReference type="Gene3D" id="3.40.50.1110">
    <property type="entry name" value="SGNH hydrolase"/>
    <property type="match status" value="2"/>
</dbReference>
<dbReference type="GO" id="GO:0001681">
    <property type="term" value="F:sialate O-acetylesterase activity"/>
    <property type="evidence" value="ECO:0007669"/>
    <property type="project" value="InterPro"/>
</dbReference>
<gene>
    <name evidence="3" type="ORF">GCM10007028_26960</name>
</gene>
<evidence type="ECO:0000256" key="1">
    <source>
        <dbReference type="ARBA" id="ARBA00022801"/>
    </source>
</evidence>
<sequence>MVLQRNLNLKIWGNAEPGEKVMVSFNGQKQKSKANTFGKWSVVLDPMKAVKEPLIMTVHGNNVIELKNILIGDVWVCSGQSNMQMKVSECIDAENEIKAANYPNLRLFEVPRTVSNTPVDHIANASWKVCTPETIKNFSAAGYFFGRDLQKEIDVPIGLIHTSWGATCVETWTSKASITKLPKYGDFGTRIDHYDETTASQKFEDNLKKAIGKFPEKELGMEENWMQPNTDRSTWNTIELPTLWENAGYQRLNGLVWFSIDFNLTETDIGSGAQLHLGKIHDSDITWVNGQKIGGMNWSNNVERVYAVPSKILKVGKNNISVRVEDKYYKGGFASKANKLFFQMGKKKIPLSGNWKMKVDKVIPDFKPLPNDVPSLLYNAMIHPLIPYGIKGAIWYQGESNTPRSKEYEITFPNMINNWREDWGQGNFPFLFVQLANFQVAKSTPKEDAWAELRESQTKTLRVINTGMAVAIDIGDANNIHPLNKQDVGNRLMFSALKVAYGKDIVHSGPIYQSMQIEDNKVIISFDHAGSGLLVKNKHGYINEFEIAGDDKKFYWAKAKLDGNQIIVWSDDVNKPVAVRFAWSMNPAEFNLYNKEGLPASPFRTDDWEGVTDGKSFDD</sequence>
<dbReference type="GO" id="GO:0005975">
    <property type="term" value="P:carbohydrate metabolic process"/>
    <property type="evidence" value="ECO:0007669"/>
    <property type="project" value="TreeGrafter"/>
</dbReference>
<dbReference type="PANTHER" id="PTHR22901">
    <property type="entry name" value="SIALATE O-ACETYLESTERASE"/>
    <property type="match status" value="1"/>
</dbReference>
<comment type="caution">
    <text evidence="3">The sequence shown here is derived from an EMBL/GenBank/DDBJ whole genome shotgun (WGS) entry which is preliminary data.</text>
</comment>
<proteinExistence type="predicted"/>
<keyword evidence="1" id="KW-0378">Hydrolase</keyword>
<dbReference type="SUPFAM" id="SSF49785">
    <property type="entry name" value="Galactose-binding domain-like"/>
    <property type="match status" value="1"/>
</dbReference>
<evidence type="ECO:0000313" key="3">
    <source>
        <dbReference type="EMBL" id="GGZ87380.1"/>
    </source>
</evidence>
<dbReference type="AlphaFoldDB" id="A0A918R871"/>
<evidence type="ECO:0000259" key="2">
    <source>
        <dbReference type="Pfam" id="PF03629"/>
    </source>
</evidence>
<protein>
    <submittedName>
        <fullName evidence="3">9-O-acetylesterase</fullName>
    </submittedName>
</protein>
<feature type="domain" description="Sialate O-acetylesterase" evidence="2">
    <location>
        <begin position="389"/>
        <end position="481"/>
    </location>
</feature>
<reference evidence="3" key="1">
    <citation type="journal article" date="2014" name="Int. J. Syst. Evol. Microbiol.">
        <title>Complete genome sequence of Corynebacterium casei LMG S-19264T (=DSM 44701T), isolated from a smear-ripened cheese.</title>
        <authorList>
            <consortium name="US DOE Joint Genome Institute (JGI-PGF)"/>
            <person name="Walter F."/>
            <person name="Albersmeier A."/>
            <person name="Kalinowski J."/>
            <person name="Ruckert C."/>
        </authorList>
    </citation>
    <scope>NUCLEOTIDE SEQUENCE</scope>
    <source>
        <strain evidence="3">KCTC 12710</strain>
    </source>
</reference>
<organism evidence="3 4">
    <name type="scientific">Algibacter mikhailovii</name>
    <dbReference type="NCBI Taxonomy" id="425498"/>
    <lineage>
        <taxon>Bacteria</taxon>
        <taxon>Pseudomonadati</taxon>
        <taxon>Bacteroidota</taxon>
        <taxon>Flavobacteriia</taxon>
        <taxon>Flavobacteriales</taxon>
        <taxon>Flavobacteriaceae</taxon>
        <taxon>Algibacter</taxon>
    </lineage>
</organism>
<dbReference type="InterPro" id="IPR008979">
    <property type="entry name" value="Galactose-bd-like_sf"/>
</dbReference>
<dbReference type="Pfam" id="PF03629">
    <property type="entry name" value="SASA"/>
    <property type="match status" value="1"/>
</dbReference>
<dbReference type="Proteomes" id="UP000636004">
    <property type="component" value="Unassembled WGS sequence"/>
</dbReference>
<dbReference type="EMBL" id="BMWZ01000006">
    <property type="protein sequence ID" value="GGZ87380.1"/>
    <property type="molecule type" value="Genomic_DNA"/>
</dbReference>
<accession>A0A918R871</accession>
<dbReference type="SUPFAM" id="SSF52266">
    <property type="entry name" value="SGNH hydrolase"/>
    <property type="match status" value="1"/>
</dbReference>
<dbReference type="InterPro" id="IPR036514">
    <property type="entry name" value="SGNH_hydro_sf"/>
</dbReference>
<evidence type="ECO:0000313" key="4">
    <source>
        <dbReference type="Proteomes" id="UP000636004"/>
    </source>
</evidence>